<dbReference type="Pfam" id="PF00460">
    <property type="entry name" value="Flg_bb_rod"/>
    <property type="match status" value="1"/>
</dbReference>
<accession>A0A4Y8IJF9</accession>
<sequence>MRSMLNAASTMGQLQQRMDLTSNNLSNMNTYGYKSKQAQFSSLLFQQVNNIGEGDEESPRFTPEGIRVGSGAKLGHTSMNFSVGAPQRTGRALDVAIQDANRFFVVNAPLENGGTEERFTRAGNFYIQPVNNNEEVMLTTSNGTPVQGQNGPIVLDNNFNDIEILKDGSVRVTRGQNKEVEATLQLVDIARPNALEAVGANTFRLDEEDLGVPVANIVNDVVPEEGNLLPGALESSNVDMAKEFTTLLESQRAYSFNAQSIRLGDQMMGLIGNMRS</sequence>
<protein>
    <submittedName>
        <fullName evidence="6">Flagellar hook-basal body protein</fullName>
    </submittedName>
</protein>
<evidence type="ECO:0000256" key="2">
    <source>
        <dbReference type="RuleBase" id="RU362116"/>
    </source>
</evidence>
<organism evidence="6 7">
    <name type="scientific">Filobacillus milosensis</name>
    <dbReference type="NCBI Taxonomy" id="94137"/>
    <lineage>
        <taxon>Bacteria</taxon>
        <taxon>Bacillati</taxon>
        <taxon>Bacillota</taxon>
        <taxon>Bacilli</taxon>
        <taxon>Bacillales</taxon>
        <taxon>Bacillaceae</taxon>
        <taxon>Filobacillus</taxon>
    </lineage>
</organism>
<evidence type="ECO:0000259" key="5">
    <source>
        <dbReference type="Pfam" id="PF22692"/>
    </source>
</evidence>
<dbReference type="SUPFAM" id="SSF117143">
    <property type="entry name" value="Flagellar hook protein flgE"/>
    <property type="match status" value="1"/>
</dbReference>
<evidence type="ECO:0000313" key="7">
    <source>
        <dbReference type="Proteomes" id="UP000297975"/>
    </source>
</evidence>
<dbReference type="PANTHER" id="PTHR30435">
    <property type="entry name" value="FLAGELLAR PROTEIN"/>
    <property type="match status" value="1"/>
</dbReference>
<feature type="domain" description="Flagellar hook protein FlgE/F/G-like D1" evidence="5">
    <location>
        <begin position="102"/>
        <end position="172"/>
    </location>
</feature>
<dbReference type="InterPro" id="IPR010930">
    <property type="entry name" value="Flg_bb/hook_C_dom"/>
</dbReference>
<evidence type="ECO:0000313" key="6">
    <source>
        <dbReference type="EMBL" id="TFB19268.1"/>
    </source>
</evidence>
<dbReference type="InterPro" id="IPR019776">
    <property type="entry name" value="Flagellar_basal_body_rod_CS"/>
</dbReference>
<comment type="subcellular location">
    <subcellularLocation>
        <location evidence="2">Bacterial flagellum basal body</location>
    </subcellularLocation>
</comment>
<keyword evidence="6" id="KW-0282">Flagellum</keyword>
<dbReference type="GO" id="GO:0009425">
    <property type="term" value="C:bacterial-type flagellum basal body"/>
    <property type="evidence" value="ECO:0007669"/>
    <property type="project" value="UniProtKB-SubCell"/>
</dbReference>
<name>A0A4Y8IJF9_9BACI</name>
<dbReference type="InterPro" id="IPR037925">
    <property type="entry name" value="FlgE/F/G-like"/>
</dbReference>
<gene>
    <name evidence="6" type="ORF">E3U55_11185</name>
</gene>
<dbReference type="Pfam" id="PF22692">
    <property type="entry name" value="LlgE_F_G_D1"/>
    <property type="match status" value="1"/>
</dbReference>
<evidence type="ECO:0000259" key="4">
    <source>
        <dbReference type="Pfam" id="PF06429"/>
    </source>
</evidence>
<dbReference type="PROSITE" id="PS00588">
    <property type="entry name" value="FLAGELLA_BB_ROD"/>
    <property type="match status" value="1"/>
</dbReference>
<comment type="similarity">
    <text evidence="1 2">Belongs to the flagella basal body rod proteins family.</text>
</comment>
<dbReference type="PANTHER" id="PTHR30435:SF19">
    <property type="entry name" value="FLAGELLAR BASAL-BODY ROD PROTEIN FLGG"/>
    <property type="match status" value="1"/>
</dbReference>
<dbReference type="Pfam" id="PF06429">
    <property type="entry name" value="Flg_bbr_C"/>
    <property type="match status" value="1"/>
</dbReference>
<dbReference type="InterPro" id="IPR053967">
    <property type="entry name" value="LlgE_F_G-like_D1"/>
</dbReference>
<dbReference type="InterPro" id="IPR001444">
    <property type="entry name" value="Flag_bb_rod_N"/>
</dbReference>
<dbReference type="Proteomes" id="UP000297975">
    <property type="component" value="Unassembled WGS sequence"/>
</dbReference>
<keyword evidence="6" id="KW-0969">Cilium</keyword>
<comment type="caution">
    <text evidence="6">The sequence shown here is derived from an EMBL/GenBank/DDBJ whole genome shotgun (WGS) entry which is preliminary data.</text>
</comment>
<dbReference type="OrthoDB" id="9804559at2"/>
<dbReference type="GO" id="GO:0071978">
    <property type="term" value="P:bacterial-type flagellum-dependent swarming motility"/>
    <property type="evidence" value="ECO:0007669"/>
    <property type="project" value="TreeGrafter"/>
</dbReference>
<dbReference type="InterPro" id="IPR020013">
    <property type="entry name" value="Flagellar_FlgE/F/G"/>
</dbReference>
<evidence type="ECO:0000259" key="3">
    <source>
        <dbReference type="Pfam" id="PF00460"/>
    </source>
</evidence>
<dbReference type="AlphaFoldDB" id="A0A4Y8IJF9"/>
<reference evidence="6 7" key="1">
    <citation type="submission" date="2019-03" db="EMBL/GenBank/DDBJ databases">
        <authorList>
            <person name="He R.-H."/>
        </authorList>
    </citation>
    <scope>NUCLEOTIDE SEQUENCE [LARGE SCALE GENOMIC DNA]</scope>
    <source>
        <strain evidence="7">SH 714</strain>
    </source>
</reference>
<keyword evidence="2" id="KW-0975">Bacterial flagellum</keyword>
<dbReference type="RefSeq" id="WP_134340511.1">
    <property type="nucleotide sequence ID" value="NZ_SOPW01000011.1"/>
</dbReference>
<feature type="domain" description="Flagellar basal-body/hook protein C-terminal" evidence="4">
    <location>
        <begin position="230"/>
        <end position="269"/>
    </location>
</feature>
<dbReference type="NCBIfam" id="TIGR03506">
    <property type="entry name" value="FlgEFG_subfam"/>
    <property type="match status" value="1"/>
</dbReference>
<evidence type="ECO:0000256" key="1">
    <source>
        <dbReference type="ARBA" id="ARBA00009677"/>
    </source>
</evidence>
<feature type="domain" description="Flagellar basal body rod protein N-terminal" evidence="3">
    <location>
        <begin position="4"/>
        <end position="34"/>
    </location>
</feature>
<dbReference type="EMBL" id="SOPW01000011">
    <property type="protein sequence ID" value="TFB19268.1"/>
    <property type="molecule type" value="Genomic_DNA"/>
</dbReference>
<keyword evidence="6" id="KW-0966">Cell projection</keyword>
<keyword evidence="7" id="KW-1185">Reference proteome</keyword>
<proteinExistence type="inferred from homology"/>